<keyword evidence="1" id="KW-0175">Coiled coil</keyword>
<evidence type="ECO:0000256" key="1">
    <source>
        <dbReference type="SAM" id="Coils"/>
    </source>
</evidence>
<dbReference type="RefSeq" id="WP_092912878.1">
    <property type="nucleotide sequence ID" value="NZ_FOXB01000026.1"/>
</dbReference>
<dbReference type="Proteomes" id="UP000199227">
    <property type="component" value="Unassembled WGS sequence"/>
</dbReference>
<dbReference type="EMBL" id="FOXB01000026">
    <property type="protein sequence ID" value="SFP55588.1"/>
    <property type="molecule type" value="Genomic_DNA"/>
</dbReference>
<dbReference type="OrthoDB" id="5327741at2"/>
<organism evidence="2 3">
    <name type="scientific">Hydrogenimonas thermophila</name>
    <dbReference type="NCBI Taxonomy" id="223786"/>
    <lineage>
        <taxon>Bacteria</taxon>
        <taxon>Pseudomonadati</taxon>
        <taxon>Campylobacterota</taxon>
        <taxon>Epsilonproteobacteria</taxon>
        <taxon>Campylobacterales</taxon>
        <taxon>Hydrogenimonadaceae</taxon>
        <taxon>Hydrogenimonas</taxon>
    </lineage>
</organism>
<accession>A0A1I5RAM8</accession>
<evidence type="ECO:0000313" key="3">
    <source>
        <dbReference type="Proteomes" id="UP000199227"/>
    </source>
</evidence>
<dbReference type="STRING" id="223786.SAMN05216234_1261"/>
<feature type="coiled-coil region" evidence="1">
    <location>
        <begin position="218"/>
        <end position="283"/>
    </location>
</feature>
<dbReference type="SUPFAM" id="SSF52172">
    <property type="entry name" value="CheY-like"/>
    <property type="match status" value="1"/>
</dbReference>
<keyword evidence="3" id="KW-1185">Reference proteome</keyword>
<dbReference type="AlphaFoldDB" id="A0A1I5RAM8"/>
<gene>
    <name evidence="2" type="ORF">SAMN05216234_1261</name>
</gene>
<sequence>MKGRISEFNSENSIGKITTPAGTIFEFHLNSWMSTNKTPEKDMKVLFDISGKKAVNIELYENISIHTYNKDTSDKPNQKNEDINELEVDFQIDKDENEESIRNILCSDPSYIATDTKSAIYNYFSNVVKECIDKKKYLRYRNTLDYIKTKRFLMSAYNNLVEIDCNFENFELANLKRDIDEIYKIYTNFKKASLYTKSAYNIIFLSRHPEQKKLQLKLETNRDKISLLNSEVEKLETTIKEKSAKLSTLPIESDLYKQLNKNIKNLKRELVDTIHEIGTLIEENKKYFESIQEFYDKYYLDFQNNLNLFVKEYDQKLKKILDVLAYRFDKSIWKKAKNSELIKEHFSKADINDEFSTETYLKYYLKSIDKSKASLEHQELYRLQEYFEEQKRKVILCFDDEPAFLTLVKNIIVKIDKKIDVFLSTRKEMAINSIKKYQPHILIINPNIKEIDIKNFIPDIEISFFADRIDKNLLIMAKNSNVSSILQKTLQEDILKKEIEKYIKNL</sequence>
<dbReference type="InterPro" id="IPR011006">
    <property type="entry name" value="CheY-like_superfamily"/>
</dbReference>
<reference evidence="2 3" key="1">
    <citation type="submission" date="2016-10" db="EMBL/GenBank/DDBJ databases">
        <authorList>
            <person name="de Groot N.N."/>
        </authorList>
    </citation>
    <scope>NUCLEOTIDE SEQUENCE [LARGE SCALE GENOMIC DNA]</scope>
    <source>
        <strain evidence="2 3">EP1-55-1</strain>
    </source>
</reference>
<name>A0A1I5RAM8_9BACT</name>
<evidence type="ECO:0000313" key="2">
    <source>
        <dbReference type="EMBL" id="SFP55588.1"/>
    </source>
</evidence>
<protein>
    <submittedName>
        <fullName evidence="2">CheY chemotaxis protein or a CheY-like REC (Receiver) domain</fullName>
    </submittedName>
</protein>
<proteinExistence type="predicted"/>